<dbReference type="Gene3D" id="3.90.830.10">
    <property type="entry name" value="Syntaxin Binding Protein 1, Chain A, domain 2"/>
    <property type="match status" value="1"/>
</dbReference>
<evidence type="ECO:0000313" key="3">
    <source>
        <dbReference type="Proteomes" id="UP000005220"/>
    </source>
</evidence>
<dbReference type="InterPro" id="IPR027482">
    <property type="entry name" value="Sec1-like_dom2"/>
</dbReference>
<evidence type="ECO:0000256" key="1">
    <source>
        <dbReference type="ARBA" id="ARBA00009884"/>
    </source>
</evidence>
<dbReference type="PANTHER" id="PTHR11679">
    <property type="entry name" value="VESICLE PROTEIN SORTING-ASSOCIATED"/>
    <property type="match status" value="1"/>
</dbReference>
<proteinExistence type="inferred from homology"/>
<accession>H2ARG2</accession>
<dbReference type="GO" id="GO:0000011">
    <property type="term" value="P:vacuole inheritance"/>
    <property type="evidence" value="ECO:0007669"/>
    <property type="project" value="EnsemblFungi"/>
</dbReference>
<dbReference type="GO" id="GO:0000139">
    <property type="term" value="C:Golgi membrane"/>
    <property type="evidence" value="ECO:0007669"/>
    <property type="project" value="EnsemblFungi"/>
</dbReference>
<dbReference type="GO" id="GO:0032258">
    <property type="term" value="P:cytoplasm to vacuole targeting by the Cvt pathway"/>
    <property type="evidence" value="ECO:0007669"/>
    <property type="project" value="EnsemblFungi"/>
</dbReference>
<evidence type="ECO:0008006" key="4">
    <source>
        <dbReference type="Google" id="ProtNLM"/>
    </source>
</evidence>
<name>H2ARG2_KAZAF</name>
<dbReference type="EMBL" id="HE650822">
    <property type="protein sequence ID" value="CCF56962.1"/>
    <property type="molecule type" value="Genomic_DNA"/>
</dbReference>
<dbReference type="GO" id="GO:0000149">
    <property type="term" value="F:SNARE binding"/>
    <property type="evidence" value="ECO:0007669"/>
    <property type="project" value="EnsemblFungi"/>
</dbReference>
<evidence type="ECO:0000313" key="2">
    <source>
        <dbReference type="EMBL" id="CCF56962.1"/>
    </source>
</evidence>
<dbReference type="eggNOG" id="KOG1299">
    <property type="taxonomic scope" value="Eukaryota"/>
</dbReference>
<dbReference type="OrthoDB" id="10266265at2759"/>
<protein>
    <recommendedName>
        <fullName evidence="4">Sec1-like protein</fullName>
    </recommendedName>
</protein>
<dbReference type="Proteomes" id="UP000005220">
    <property type="component" value="Chromosome 2"/>
</dbReference>
<dbReference type="KEGG" id="kaf:KAFR_0B06650"/>
<dbReference type="AlphaFoldDB" id="H2ARG2"/>
<dbReference type="GO" id="GO:0006896">
    <property type="term" value="P:Golgi to vacuole transport"/>
    <property type="evidence" value="ECO:0007669"/>
    <property type="project" value="EnsemblFungi"/>
</dbReference>
<keyword evidence="3" id="KW-1185">Reference proteome</keyword>
<dbReference type="GO" id="GO:0048210">
    <property type="term" value="P:Golgi vesicle fusion to target membrane"/>
    <property type="evidence" value="ECO:0007669"/>
    <property type="project" value="EnsemblFungi"/>
</dbReference>
<dbReference type="Gene3D" id="3.40.50.1910">
    <property type="match status" value="1"/>
</dbReference>
<dbReference type="GO" id="GO:0007035">
    <property type="term" value="P:vacuolar acidification"/>
    <property type="evidence" value="ECO:0007669"/>
    <property type="project" value="EnsemblFungi"/>
</dbReference>
<dbReference type="GO" id="GO:0051082">
    <property type="term" value="F:unfolded protein binding"/>
    <property type="evidence" value="ECO:0007669"/>
    <property type="project" value="EnsemblFungi"/>
</dbReference>
<dbReference type="PIRSF" id="PIRSF005715">
    <property type="entry name" value="VPS45_Sec1"/>
    <property type="match status" value="1"/>
</dbReference>
<dbReference type="GO" id="GO:0035543">
    <property type="term" value="P:positive regulation of SNARE complex assembly"/>
    <property type="evidence" value="ECO:0007669"/>
    <property type="project" value="EnsemblFungi"/>
</dbReference>
<dbReference type="GO" id="GO:0006895">
    <property type="term" value="P:Golgi to endosome transport"/>
    <property type="evidence" value="ECO:0007669"/>
    <property type="project" value="EnsemblFungi"/>
</dbReference>
<sequence>MNLYEVGDYYIDRIINSQSRTTSNNDASPKIKVLLLDKYTKSIISMISTQSKLLQNEIYLVDTVENVQRDTMRHLKCLVFIKPTEESIEFLCKELENPKYYEYHIFFNNIINKSQLERIAEYDSFETVVKVEEIFQDYQTINQYLFSFEIPNRNLFINEAIWSETELSQCTNSLLSVLLSLKKTPLIRYDSNSKKSLTLVKSLDSQIKANHKALFDFPPSDIDPLLLILDRDYDPYTPLLQPWTYQSMIMEYIGIKANIVDLSSFDSNLNKVTLSSKQDTFFNETMYLNFGELSDRIKDYVNSYKSKTESTSAINTIDDIKKYIEHLPEFKKLSNNVTKHISIVTELDKQLNEKKIWDISELEQNLMMHPDNNEDYQAFVKLINDVTIERFYKLKLACIYLLRHDEVHGANNKVEKINEVFEILKNFLPIEDINYLHKIRSFYDKRSTRVESSTSSNKDDLLSELAKKFNTRMDAYKKTNVSNNVYMQHIPKLSNILTDLSNNKLSTEEFPFLNKQATAQIQDVIIFIIGGITLEELRLVNDFNSTMKDDKIRIVIGGTSILTTENFLNSLR</sequence>
<dbReference type="HOGENOM" id="CLU_013933_3_1_1"/>
<dbReference type="GO" id="GO:0005829">
    <property type="term" value="C:cytosol"/>
    <property type="evidence" value="ECO:0007669"/>
    <property type="project" value="EnsemblFungi"/>
</dbReference>
<dbReference type="InterPro" id="IPR001619">
    <property type="entry name" value="Sec1-like"/>
</dbReference>
<comment type="similarity">
    <text evidence="1">Belongs to the STXBP/unc-18/SEC1 family.</text>
</comment>
<dbReference type="Gene3D" id="1.25.40.60">
    <property type="match status" value="1"/>
</dbReference>
<dbReference type="GO" id="GO:0031201">
    <property type="term" value="C:SNARE complex"/>
    <property type="evidence" value="ECO:0007669"/>
    <property type="project" value="EnsemblFungi"/>
</dbReference>
<dbReference type="Pfam" id="PF00995">
    <property type="entry name" value="Sec1"/>
    <property type="match status" value="1"/>
</dbReference>
<organism evidence="2 3">
    <name type="scientific">Kazachstania africana (strain ATCC 22294 / BCRC 22015 / CBS 2517 / CECT 1963 / NBRC 1671 / NRRL Y-8276)</name>
    <name type="common">Yeast</name>
    <name type="synonym">Kluyveromyces africanus</name>
    <dbReference type="NCBI Taxonomy" id="1071382"/>
    <lineage>
        <taxon>Eukaryota</taxon>
        <taxon>Fungi</taxon>
        <taxon>Dikarya</taxon>
        <taxon>Ascomycota</taxon>
        <taxon>Saccharomycotina</taxon>
        <taxon>Saccharomycetes</taxon>
        <taxon>Saccharomycetales</taxon>
        <taxon>Saccharomycetaceae</taxon>
        <taxon>Kazachstania</taxon>
    </lineage>
</organism>
<dbReference type="RefSeq" id="XP_003956097.1">
    <property type="nucleotide sequence ID" value="XM_003956048.1"/>
</dbReference>
<dbReference type="GeneID" id="13884843"/>
<dbReference type="SUPFAM" id="SSF56815">
    <property type="entry name" value="Sec1/munc18-like (SM) proteins"/>
    <property type="match status" value="1"/>
</dbReference>
<dbReference type="InterPro" id="IPR043154">
    <property type="entry name" value="Sec-1-like_dom1"/>
</dbReference>
<dbReference type="FunCoup" id="H2ARG2">
    <property type="interactions" value="904"/>
</dbReference>
<dbReference type="InterPro" id="IPR043127">
    <property type="entry name" value="Sec-1-like_dom3a"/>
</dbReference>
<dbReference type="STRING" id="1071382.H2ARG2"/>
<dbReference type="InterPro" id="IPR036045">
    <property type="entry name" value="Sec1-like_sf"/>
</dbReference>
<dbReference type="InParanoid" id="H2ARG2"/>
<dbReference type="Gene3D" id="3.40.50.2060">
    <property type="match status" value="1"/>
</dbReference>
<reference evidence="2 3" key="1">
    <citation type="journal article" date="2011" name="Proc. Natl. Acad. Sci. U.S.A.">
        <title>Evolutionary erosion of yeast sex chromosomes by mating-type switching accidents.</title>
        <authorList>
            <person name="Gordon J.L."/>
            <person name="Armisen D."/>
            <person name="Proux-Wera E."/>
            <person name="Oheigeartaigh S.S."/>
            <person name="Byrne K.P."/>
            <person name="Wolfe K.H."/>
        </authorList>
    </citation>
    <scope>NUCLEOTIDE SEQUENCE [LARGE SCALE GENOMIC DNA]</scope>
    <source>
        <strain evidence="3">ATCC 22294 / BCRC 22015 / CBS 2517 / CECT 1963 / NBRC 1671 / NRRL Y-8276</strain>
    </source>
</reference>
<gene>
    <name evidence="2" type="primary">KAFR0B06650</name>
    <name evidence="2" type="ORF">KAFR_0B06650</name>
</gene>